<dbReference type="EMBL" id="JAHRIN010034151">
    <property type="protein sequence ID" value="MEQ2203060.1"/>
    <property type="molecule type" value="Genomic_DNA"/>
</dbReference>
<keyword evidence="3" id="KW-0539">Nucleus</keyword>
<accession>A0ABV0R4J8</accession>
<keyword evidence="5" id="KW-1185">Reference proteome</keyword>
<dbReference type="Proteomes" id="UP001434883">
    <property type="component" value="Unassembled WGS sequence"/>
</dbReference>
<evidence type="ECO:0000313" key="4">
    <source>
        <dbReference type="EMBL" id="MEQ2203060.1"/>
    </source>
</evidence>
<dbReference type="Pfam" id="PF20168">
    <property type="entry name" value="PDS5"/>
    <property type="match status" value="2"/>
</dbReference>
<keyword evidence="2" id="KW-0677">Repeat</keyword>
<evidence type="ECO:0000256" key="3">
    <source>
        <dbReference type="ARBA" id="ARBA00023242"/>
    </source>
</evidence>
<name>A0ABV0R4J8_9TELE</name>
<dbReference type="InterPro" id="IPR039776">
    <property type="entry name" value="Pds5"/>
</dbReference>
<evidence type="ECO:0000256" key="2">
    <source>
        <dbReference type="ARBA" id="ARBA00022737"/>
    </source>
</evidence>
<dbReference type="PANTHER" id="PTHR12663">
    <property type="entry name" value="ANDROGEN INDUCED INHIBITOR OF PROLIFERATION AS3 / PDS5-RELATED"/>
    <property type="match status" value="1"/>
</dbReference>
<comment type="caution">
    <text evidence="4">The sequence shown here is derived from an EMBL/GenBank/DDBJ whole genome shotgun (WGS) entry which is preliminary data.</text>
</comment>
<evidence type="ECO:0008006" key="6">
    <source>
        <dbReference type="Google" id="ProtNLM"/>
    </source>
</evidence>
<protein>
    <recommendedName>
        <fullName evidence="6">PDS5 cohesin associated factor B</fullName>
    </recommendedName>
</protein>
<evidence type="ECO:0000256" key="1">
    <source>
        <dbReference type="ARBA" id="ARBA00004123"/>
    </source>
</evidence>
<organism evidence="4 5">
    <name type="scientific">Xenoophorus captivus</name>
    <dbReference type="NCBI Taxonomy" id="1517983"/>
    <lineage>
        <taxon>Eukaryota</taxon>
        <taxon>Metazoa</taxon>
        <taxon>Chordata</taxon>
        <taxon>Craniata</taxon>
        <taxon>Vertebrata</taxon>
        <taxon>Euteleostomi</taxon>
        <taxon>Actinopterygii</taxon>
        <taxon>Neopterygii</taxon>
        <taxon>Teleostei</taxon>
        <taxon>Neoteleostei</taxon>
        <taxon>Acanthomorphata</taxon>
        <taxon>Ovalentaria</taxon>
        <taxon>Atherinomorphae</taxon>
        <taxon>Cyprinodontiformes</taxon>
        <taxon>Goodeidae</taxon>
        <taxon>Xenoophorus</taxon>
    </lineage>
</organism>
<gene>
    <name evidence="4" type="ORF">XENOCAPTIV_023685</name>
</gene>
<sequence length="369" mass="42351">MMGLASIYRKYSLQGEGGREASKQISWIKDKLLHIYYQNSIDDRLLVERVFAQYMVPFNLETTERMKCLYYLYATLDTNAVKALNEMWKCQNMLRNHVKDLLDLIKKPKVPLIDQHYRIPSADLLFLVCVSEACFLFLFFNLLQSEASSKAVFAKVMVITSTSSNLQICTAIGNLPDPGKAQDFVKKLAQVLEDDERIRDQLETLVSPTCSCKQAEVCVGIKLMVRWLLGVKNNQSKSGNSTLRMLTAILHSDGDLTEQACALLKLAQEPCYHEIITLEQYQLCALVINCFAQKLHRGLCRLRLPLEYMAVFALCAKDPVKERRAHARQCLVKNVNIRREYLKQHAAISGKEMKYCTFFTADFWFFLVI</sequence>
<proteinExistence type="predicted"/>
<evidence type="ECO:0000313" key="5">
    <source>
        <dbReference type="Proteomes" id="UP001434883"/>
    </source>
</evidence>
<comment type="subcellular location">
    <subcellularLocation>
        <location evidence="1">Nucleus</location>
    </subcellularLocation>
</comment>
<reference evidence="4 5" key="1">
    <citation type="submission" date="2021-06" db="EMBL/GenBank/DDBJ databases">
        <authorList>
            <person name="Palmer J.M."/>
        </authorList>
    </citation>
    <scope>NUCLEOTIDE SEQUENCE [LARGE SCALE GENOMIC DNA]</scope>
    <source>
        <strain evidence="4 5">XC_2019</strain>
        <tissue evidence="4">Muscle</tissue>
    </source>
</reference>
<dbReference type="PANTHER" id="PTHR12663:SF1">
    <property type="entry name" value="SISTER CHROMATID COHESION PROTEIN PDS5 HOMOLOG B"/>
    <property type="match status" value="1"/>
</dbReference>